<evidence type="ECO:0000256" key="2">
    <source>
        <dbReference type="SAM" id="SignalP"/>
    </source>
</evidence>
<keyword evidence="4" id="KW-1185">Reference proteome</keyword>
<evidence type="ECO:0000313" key="3">
    <source>
        <dbReference type="EMBL" id="KAL3868334.1"/>
    </source>
</evidence>
<feature type="chain" id="PRO_5044806709" evidence="2">
    <location>
        <begin position="26"/>
        <end position="306"/>
    </location>
</feature>
<sequence>MADARHISFILFLCCSFFSVLVVQCDTKTLTVTSRMNCSMGGQTLEEDDVLFIQYNGAMVRKCDLSIKAEYGPGQRGDRVICLEAISFHVDCSVKVQYYEAETFIVNKTYSCYDLPTLWCSSKSNAFIRITAPLFSPSNFRIKARVKEYDATDLCNNKDDSHRLSCPSGCCGPSDNQYCCNHTLDIRTIGGIAVACVVPMILITVIAIVCCCFRRRKAKASRDRTLHARSIPWFTTTPATASTATSDIQMTTTPSTLGLLSPPYRPNAPLISEYPSYEYCNPSNNFALNAKQYDDPPPSYEQIRSC</sequence>
<keyword evidence="1" id="KW-0812">Transmembrane</keyword>
<dbReference type="EMBL" id="JBJQND010000008">
    <property type="protein sequence ID" value="KAL3868334.1"/>
    <property type="molecule type" value="Genomic_DNA"/>
</dbReference>
<proteinExistence type="predicted"/>
<keyword evidence="2" id="KW-0732">Signal</keyword>
<evidence type="ECO:0000313" key="4">
    <source>
        <dbReference type="Proteomes" id="UP001634394"/>
    </source>
</evidence>
<name>A0ABD3W3A9_SINWO</name>
<reference evidence="3 4" key="1">
    <citation type="submission" date="2024-11" db="EMBL/GenBank/DDBJ databases">
        <title>Chromosome-level genome assembly of the freshwater bivalve Anodonta woodiana.</title>
        <authorList>
            <person name="Chen X."/>
        </authorList>
    </citation>
    <scope>NUCLEOTIDE SEQUENCE [LARGE SCALE GENOMIC DNA]</scope>
    <source>
        <strain evidence="3">MN2024</strain>
        <tissue evidence="3">Gills</tissue>
    </source>
</reference>
<protein>
    <submittedName>
        <fullName evidence="3">Uncharacterized protein</fullName>
    </submittedName>
</protein>
<comment type="caution">
    <text evidence="3">The sequence shown here is derived from an EMBL/GenBank/DDBJ whole genome shotgun (WGS) entry which is preliminary data.</text>
</comment>
<organism evidence="3 4">
    <name type="scientific">Sinanodonta woodiana</name>
    <name type="common">Chinese pond mussel</name>
    <name type="synonym">Anodonta woodiana</name>
    <dbReference type="NCBI Taxonomy" id="1069815"/>
    <lineage>
        <taxon>Eukaryota</taxon>
        <taxon>Metazoa</taxon>
        <taxon>Spiralia</taxon>
        <taxon>Lophotrochozoa</taxon>
        <taxon>Mollusca</taxon>
        <taxon>Bivalvia</taxon>
        <taxon>Autobranchia</taxon>
        <taxon>Heteroconchia</taxon>
        <taxon>Palaeoheterodonta</taxon>
        <taxon>Unionida</taxon>
        <taxon>Unionoidea</taxon>
        <taxon>Unionidae</taxon>
        <taxon>Unioninae</taxon>
        <taxon>Sinanodonta</taxon>
    </lineage>
</organism>
<dbReference type="Proteomes" id="UP001634394">
    <property type="component" value="Unassembled WGS sequence"/>
</dbReference>
<feature type="transmembrane region" description="Helical" evidence="1">
    <location>
        <begin position="189"/>
        <end position="213"/>
    </location>
</feature>
<gene>
    <name evidence="3" type="ORF">ACJMK2_041151</name>
</gene>
<accession>A0ABD3W3A9</accession>
<keyword evidence="1" id="KW-1133">Transmembrane helix</keyword>
<keyword evidence="1" id="KW-0472">Membrane</keyword>
<dbReference type="AlphaFoldDB" id="A0ABD3W3A9"/>
<feature type="signal peptide" evidence="2">
    <location>
        <begin position="1"/>
        <end position="25"/>
    </location>
</feature>
<evidence type="ECO:0000256" key="1">
    <source>
        <dbReference type="SAM" id="Phobius"/>
    </source>
</evidence>